<name>A0A5M3MGA7_CONPW</name>
<dbReference type="PANTHER" id="PTHR43433:SF5">
    <property type="entry name" value="AB HYDROLASE-1 DOMAIN-CONTAINING PROTEIN"/>
    <property type="match status" value="1"/>
</dbReference>
<dbReference type="AlphaFoldDB" id="A0A5M3MGA7"/>
<dbReference type="GO" id="GO:0046503">
    <property type="term" value="P:glycerolipid catabolic process"/>
    <property type="evidence" value="ECO:0007669"/>
    <property type="project" value="TreeGrafter"/>
</dbReference>
<dbReference type="Pfam" id="PF00561">
    <property type="entry name" value="Abhydrolase_1"/>
    <property type="match status" value="1"/>
</dbReference>
<dbReference type="KEGG" id="cput:CONPUDRAFT_167321"/>
<dbReference type="GeneID" id="19205744"/>
<reference evidence="5" key="1">
    <citation type="journal article" date="2012" name="Science">
        <title>The Paleozoic origin of enzymatic lignin decomposition reconstructed from 31 fungal genomes.</title>
        <authorList>
            <person name="Floudas D."/>
            <person name="Binder M."/>
            <person name="Riley R."/>
            <person name="Barry K."/>
            <person name="Blanchette R.A."/>
            <person name="Henrissat B."/>
            <person name="Martinez A.T."/>
            <person name="Otillar R."/>
            <person name="Spatafora J.W."/>
            <person name="Yadav J.S."/>
            <person name="Aerts A."/>
            <person name="Benoit I."/>
            <person name="Boyd A."/>
            <person name="Carlson A."/>
            <person name="Copeland A."/>
            <person name="Coutinho P.M."/>
            <person name="de Vries R.P."/>
            <person name="Ferreira P."/>
            <person name="Findley K."/>
            <person name="Foster B."/>
            <person name="Gaskell J."/>
            <person name="Glotzer D."/>
            <person name="Gorecki P."/>
            <person name="Heitman J."/>
            <person name="Hesse C."/>
            <person name="Hori C."/>
            <person name="Igarashi K."/>
            <person name="Jurgens J.A."/>
            <person name="Kallen N."/>
            <person name="Kersten P."/>
            <person name="Kohler A."/>
            <person name="Kuees U."/>
            <person name="Kumar T.K.A."/>
            <person name="Kuo A."/>
            <person name="LaButti K."/>
            <person name="Larrondo L.F."/>
            <person name="Lindquist E."/>
            <person name="Ling A."/>
            <person name="Lombard V."/>
            <person name="Lucas S."/>
            <person name="Lundell T."/>
            <person name="Martin R."/>
            <person name="McLaughlin D.J."/>
            <person name="Morgenstern I."/>
            <person name="Morin E."/>
            <person name="Murat C."/>
            <person name="Nagy L.G."/>
            <person name="Nolan M."/>
            <person name="Ohm R.A."/>
            <person name="Patyshakuliyeva A."/>
            <person name="Rokas A."/>
            <person name="Ruiz-Duenas F.J."/>
            <person name="Sabat G."/>
            <person name="Salamov A."/>
            <person name="Samejima M."/>
            <person name="Schmutz J."/>
            <person name="Slot J.C."/>
            <person name="St John F."/>
            <person name="Stenlid J."/>
            <person name="Sun H."/>
            <person name="Sun S."/>
            <person name="Syed K."/>
            <person name="Tsang A."/>
            <person name="Wiebenga A."/>
            <person name="Young D."/>
            <person name="Pisabarro A."/>
            <person name="Eastwood D.C."/>
            <person name="Martin F."/>
            <person name="Cullen D."/>
            <person name="Grigoriev I.V."/>
            <person name="Hibbett D.S."/>
        </authorList>
    </citation>
    <scope>NUCLEOTIDE SEQUENCE [LARGE SCALE GENOMIC DNA]</scope>
    <source>
        <strain evidence="5">RWD-64-598 SS2</strain>
    </source>
</reference>
<keyword evidence="2 4" id="KW-0378">Hydrolase</keyword>
<dbReference type="PANTHER" id="PTHR43433">
    <property type="entry name" value="HYDROLASE, ALPHA/BETA FOLD FAMILY PROTEIN"/>
    <property type="match status" value="1"/>
</dbReference>
<accession>A0A5M3MGA7</accession>
<comment type="caution">
    <text evidence="4">The sequence shown here is derived from an EMBL/GenBank/DDBJ whole genome shotgun (WGS) entry which is preliminary data.</text>
</comment>
<keyword evidence="5" id="KW-1185">Reference proteome</keyword>
<dbReference type="PRINTS" id="PR00111">
    <property type="entry name" value="ABHYDROLASE"/>
</dbReference>
<evidence type="ECO:0000313" key="5">
    <source>
        <dbReference type="Proteomes" id="UP000053558"/>
    </source>
</evidence>
<dbReference type="InterPro" id="IPR002410">
    <property type="entry name" value="Peptidase_S33"/>
</dbReference>
<dbReference type="Proteomes" id="UP000053558">
    <property type="component" value="Unassembled WGS sequence"/>
</dbReference>
<dbReference type="OrthoDB" id="190201at2759"/>
<feature type="domain" description="AB hydrolase-1" evidence="3">
    <location>
        <begin position="40"/>
        <end position="144"/>
    </location>
</feature>
<dbReference type="PRINTS" id="PR00793">
    <property type="entry name" value="PROAMNOPTASE"/>
</dbReference>
<dbReference type="SUPFAM" id="SSF53474">
    <property type="entry name" value="alpha/beta-Hydrolases"/>
    <property type="match status" value="1"/>
</dbReference>
<dbReference type="InterPro" id="IPR029058">
    <property type="entry name" value="AB_hydrolase_fold"/>
</dbReference>
<evidence type="ECO:0000256" key="2">
    <source>
        <dbReference type="ARBA" id="ARBA00022801"/>
    </source>
</evidence>
<evidence type="ECO:0000313" key="4">
    <source>
        <dbReference type="EMBL" id="EIW78279.1"/>
    </source>
</evidence>
<dbReference type="GO" id="GO:0006508">
    <property type="term" value="P:proteolysis"/>
    <property type="evidence" value="ECO:0007669"/>
    <property type="project" value="InterPro"/>
</dbReference>
<proteinExistence type="inferred from homology"/>
<dbReference type="GO" id="GO:0004806">
    <property type="term" value="F:triacylglycerol lipase activity"/>
    <property type="evidence" value="ECO:0007669"/>
    <property type="project" value="TreeGrafter"/>
</dbReference>
<gene>
    <name evidence="4" type="ORF">CONPUDRAFT_167321</name>
</gene>
<organism evidence="4 5">
    <name type="scientific">Coniophora puteana (strain RWD-64-598)</name>
    <name type="common">Brown rot fungus</name>
    <dbReference type="NCBI Taxonomy" id="741705"/>
    <lineage>
        <taxon>Eukaryota</taxon>
        <taxon>Fungi</taxon>
        <taxon>Dikarya</taxon>
        <taxon>Basidiomycota</taxon>
        <taxon>Agaricomycotina</taxon>
        <taxon>Agaricomycetes</taxon>
        <taxon>Agaricomycetidae</taxon>
        <taxon>Boletales</taxon>
        <taxon>Coniophorineae</taxon>
        <taxon>Coniophoraceae</taxon>
        <taxon>Coniophora</taxon>
    </lineage>
</organism>
<dbReference type="InterPro" id="IPR050471">
    <property type="entry name" value="AB_hydrolase"/>
</dbReference>
<dbReference type="InterPro" id="IPR000073">
    <property type="entry name" value="AB_hydrolase_1"/>
</dbReference>
<comment type="similarity">
    <text evidence="1">Belongs to the peptidase S33 family.</text>
</comment>
<dbReference type="RefSeq" id="XP_007771342.1">
    <property type="nucleotide sequence ID" value="XM_007773152.1"/>
</dbReference>
<dbReference type="Gene3D" id="3.40.50.1820">
    <property type="entry name" value="alpha/beta hydrolase"/>
    <property type="match status" value="1"/>
</dbReference>
<protein>
    <submittedName>
        <fullName evidence="4">Alpha beta-hydrolase</fullName>
    </submittedName>
</protein>
<evidence type="ECO:0000259" key="3">
    <source>
        <dbReference type="Pfam" id="PF00561"/>
    </source>
</evidence>
<dbReference type="GO" id="GO:0008233">
    <property type="term" value="F:peptidase activity"/>
    <property type="evidence" value="ECO:0007669"/>
    <property type="project" value="InterPro"/>
</dbReference>
<evidence type="ECO:0000256" key="1">
    <source>
        <dbReference type="ARBA" id="ARBA00010088"/>
    </source>
</evidence>
<dbReference type="EMBL" id="JH711582">
    <property type="protein sequence ID" value="EIW78279.1"/>
    <property type="molecule type" value="Genomic_DNA"/>
</dbReference>
<sequence>MSTPATLAQGEVSLDVPDAGVPCKTWYRIHGDIHAQTPTVLLHGGPGGTHLFLEPIEQRLSTPTITYDQLGCGNSTHLLHKDQPEGASFWTVDLFIAELENLLEHLGVQEGYNVLGHSWGGMLAAAFAIRKPKGLKKLVLFSATPSLPLYNVGKFSEACRRVWTGIDSCRVGNASKRVAASSRSSPRSLGCRLDGT</sequence>